<accession>F9NVY2</accession>
<proteinExistence type="predicted"/>
<dbReference type="PATRIC" id="fig|1051006.4.peg.1333"/>
<gene>
    <name evidence="3" type="ORF">HMPREF1162_1713</name>
</gene>
<keyword evidence="2" id="KW-1133">Transmembrane helix</keyword>
<dbReference type="Proteomes" id="UP000007832">
    <property type="component" value="Unassembled WGS sequence"/>
</dbReference>
<dbReference type="STRING" id="1574624.GCA_001642025_01858"/>
<dbReference type="eggNOG" id="ENOG503304R">
    <property type="taxonomic scope" value="Bacteria"/>
</dbReference>
<evidence type="ECO:0000313" key="3">
    <source>
        <dbReference type="EMBL" id="EGR96700.1"/>
    </source>
</evidence>
<feature type="transmembrane region" description="Helical" evidence="2">
    <location>
        <begin position="20"/>
        <end position="41"/>
    </location>
</feature>
<evidence type="ECO:0000313" key="4">
    <source>
        <dbReference type="Proteomes" id="UP000007832"/>
    </source>
</evidence>
<keyword evidence="2" id="KW-0812">Transmembrane</keyword>
<evidence type="ECO:0000256" key="2">
    <source>
        <dbReference type="SAM" id="Phobius"/>
    </source>
</evidence>
<feature type="compositionally biased region" description="Polar residues" evidence="1">
    <location>
        <begin position="56"/>
        <end position="70"/>
    </location>
</feature>
<organism evidence="3 4">
    <name type="scientific">[Propionibacterium] namnetense SK182B-JCVI</name>
    <dbReference type="NCBI Taxonomy" id="1051006"/>
    <lineage>
        <taxon>Bacteria</taxon>
        <taxon>Bacillati</taxon>
        <taxon>Actinomycetota</taxon>
        <taxon>Actinomycetes</taxon>
        <taxon>Propionibacteriales</taxon>
        <taxon>Propionibacteriaceae</taxon>
        <taxon>Cutibacterium</taxon>
    </lineage>
</organism>
<feature type="compositionally biased region" description="Low complexity" evidence="1">
    <location>
        <begin position="71"/>
        <end position="105"/>
    </location>
</feature>
<evidence type="ECO:0000256" key="1">
    <source>
        <dbReference type="SAM" id="MobiDB-lite"/>
    </source>
</evidence>
<comment type="caution">
    <text evidence="3">The sequence shown here is derived from an EMBL/GenBank/DDBJ whole genome shotgun (WGS) entry which is preliminary data.</text>
</comment>
<protein>
    <submittedName>
        <fullName evidence="3">Uncharacterized protein</fullName>
    </submittedName>
</protein>
<keyword evidence="2" id="KW-0472">Membrane</keyword>
<feature type="region of interest" description="Disordered" evidence="1">
    <location>
        <begin position="51"/>
        <end position="108"/>
    </location>
</feature>
<dbReference type="EMBL" id="AFUN01000034">
    <property type="protein sequence ID" value="EGR96700.1"/>
    <property type="molecule type" value="Genomic_DNA"/>
</dbReference>
<reference evidence="3 4" key="1">
    <citation type="submission" date="2011-07" db="EMBL/GenBank/DDBJ databases">
        <title>Genome Sequence of Propionibacterium acnes SK182B-JCVI.</title>
        <authorList>
            <person name="Durkin A.S."/>
            <person name="Madupu R."/>
            <person name="Hostetler J."/>
            <person name="Radune D."/>
            <person name="Torralba M."/>
            <person name="Methe B."/>
            <person name="Sutton G."/>
            <person name="Strausberg R.L."/>
            <person name="Nelson K.E."/>
        </authorList>
    </citation>
    <scope>NUCLEOTIDE SEQUENCE [LARGE SCALE GENOMIC DNA]</scope>
    <source>
        <strain evidence="3 4">SK182B-JCVI</strain>
    </source>
</reference>
<dbReference type="AlphaFoldDB" id="F9NVY2"/>
<name>F9NVY2_9ACTN</name>
<sequence length="232" mass="24294">MAPLRGLTDPVGPESPQTYWVRRLVLLAGVVAVVLVIVGIARLIGGSKQSAAPAASSFTPNPSWTDTAWGSATPSASSSVSPNRSAPRTQSPSPSTSPSTPSTSSALCKGSQLSVKVTGDTKKPKVGGTETFTVQVSSSAGCHWDTQKVKQTLTVTSGSDRVWSTDDCGSWGPKGVHEIKPKGSWTYEVSWPTKRSMGKCQLSQEPLGAGYYVATVHLDGGPSRRFVMQMGA</sequence>